<evidence type="ECO:0000259" key="3">
    <source>
        <dbReference type="PROSITE" id="PS51833"/>
    </source>
</evidence>
<dbReference type="CDD" id="cd00156">
    <property type="entry name" value="REC"/>
    <property type="match status" value="1"/>
</dbReference>
<dbReference type="InterPro" id="IPR051271">
    <property type="entry name" value="2C-system_Tx_regulators"/>
</dbReference>
<dbReference type="PANTHER" id="PTHR45526">
    <property type="entry name" value="TRANSCRIPTIONAL REGULATORY PROTEIN DPIA"/>
    <property type="match status" value="1"/>
</dbReference>
<dbReference type="SUPFAM" id="SSF52172">
    <property type="entry name" value="CheY-like"/>
    <property type="match status" value="1"/>
</dbReference>
<keyword evidence="1" id="KW-0597">Phosphoprotein</keyword>
<evidence type="ECO:0000313" key="5">
    <source>
        <dbReference type="Proteomes" id="UP000243793"/>
    </source>
</evidence>
<dbReference type="RefSeq" id="WP_086964288.1">
    <property type="nucleotide sequence ID" value="NZ_CP021376.1"/>
</dbReference>
<keyword evidence="5" id="KW-1185">Reference proteome</keyword>
<dbReference type="SUPFAM" id="SSF109604">
    <property type="entry name" value="HD-domain/PDEase-like"/>
    <property type="match status" value="1"/>
</dbReference>
<evidence type="ECO:0000256" key="1">
    <source>
        <dbReference type="PROSITE-ProRule" id="PRU00169"/>
    </source>
</evidence>
<dbReference type="InterPro" id="IPR013976">
    <property type="entry name" value="HDOD"/>
</dbReference>
<dbReference type="KEGG" id="ocm:CBP12_09920"/>
<evidence type="ECO:0000313" key="4">
    <source>
        <dbReference type="EMBL" id="ART80422.1"/>
    </source>
</evidence>
<name>A0A1Y0CYN9_9GAMM</name>
<feature type="domain" description="Response regulatory" evidence="2">
    <location>
        <begin position="2"/>
        <end position="117"/>
    </location>
</feature>
<protein>
    <recommendedName>
        <fullName evidence="6">Response regulator</fullName>
    </recommendedName>
</protein>
<dbReference type="Pfam" id="PF08668">
    <property type="entry name" value="HDOD"/>
    <property type="match status" value="1"/>
</dbReference>
<feature type="domain" description="HDOD" evidence="3">
    <location>
        <begin position="146"/>
        <end position="336"/>
    </location>
</feature>
<dbReference type="Gene3D" id="3.40.50.2300">
    <property type="match status" value="1"/>
</dbReference>
<dbReference type="Gene3D" id="1.10.3210.10">
    <property type="entry name" value="Hypothetical protein af1432"/>
    <property type="match status" value="1"/>
</dbReference>
<dbReference type="Pfam" id="PF00072">
    <property type="entry name" value="Response_reg"/>
    <property type="match status" value="1"/>
</dbReference>
<dbReference type="OrthoDB" id="2085719at2"/>
<dbReference type="InterPro" id="IPR011006">
    <property type="entry name" value="CheY-like_superfamily"/>
</dbReference>
<organism evidence="4 5">
    <name type="scientific">Oceanisphaera avium</name>
    <dbReference type="NCBI Taxonomy" id="1903694"/>
    <lineage>
        <taxon>Bacteria</taxon>
        <taxon>Pseudomonadati</taxon>
        <taxon>Pseudomonadota</taxon>
        <taxon>Gammaproteobacteria</taxon>
        <taxon>Aeromonadales</taxon>
        <taxon>Aeromonadaceae</taxon>
        <taxon>Oceanisphaera</taxon>
    </lineage>
</organism>
<gene>
    <name evidence="4" type="ORF">CBP12_09920</name>
</gene>
<dbReference type="GO" id="GO:0000156">
    <property type="term" value="F:phosphorelay response regulator activity"/>
    <property type="evidence" value="ECO:0007669"/>
    <property type="project" value="TreeGrafter"/>
</dbReference>
<dbReference type="PANTHER" id="PTHR45526:SF1">
    <property type="entry name" value="TRANSCRIPTIONAL REGULATORY PROTEIN DCUR-RELATED"/>
    <property type="match status" value="1"/>
</dbReference>
<dbReference type="EMBL" id="CP021376">
    <property type="protein sequence ID" value="ART80422.1"/>
    <property type="molecule type" value="Genomic_DNA"/>
</dbReference>
<dbReference type="PROSITE" id="PS50110">
    <property type="entry name" value="RESPONSE_REGULATORY"/>
    <property type="match status" value="1"/>
</dbReference>
<evidence type="ECO:0008006" key="6">
    <source>
        <dbReference type="Google" id="ProtNLM"/>
    </source>
</evidence>
<dbReference type="Proteomes" id="UP000243793">
    <property type="component" value="Chromosome"/>
</dbReference>
<dbReference type="AlphaFoldDB" id="A0A1Y0CYN9"/>
<dbReference type="InterPro" id="IPR001789">
    <property type="entry name" value="Sig_transdc_resp-reg_receiver"/>
</dbReference>
<proteinExistence type="predicted"/>
<feature type="modified residue" description="4-aspartylphosphate" evidence="1">
    <location>
        <position position="52"/>
    </location>
</feature>
<accession>A0A1Y0CYN9</accession>
<reference evidence="5" key="1">
    <citation type="submission" date="2017-05" db="EMBL/GenBank/DDBJ databases">
        <authorList>
            <person name="Sung H."/>
        </authorList>
    </citation>
    <scope>NUCLEOTIDE SEQUENCE [LARGE SCALE GENOMIC DNA]</scope>
    <source>
        <strain evidence="5">AMac2203</strain>
    </source>
</reference>
<dbReference type="PROSITE" id="PS51833">
    <property type="entry name" value="HDOD"/>
    <property type="match status" value="1"/>
</dbReference>
<sequence length="400" mass="43353">MPILLLEDDPLVAELLILVLGNLAPWAQVKHCSTVAGAKAAWRPCMQLVICDRHLSDGSGLELVKLVRSQDRHLPIVMISAHSDRDAVMSAARLGVSEFIAKPLDIAMLQHRLTPLLTKLSPPLAKPAAKQSLSTWLTQCLSQPLKLPTALSVAAVLPLLELRDELSPQSLSRTWHNEIPLAARLLQLANGASLKRSGKPINQLSEAISTLGIEMSLSAAMALALDIRGALQEPRLIAQAQHFYTMAEQVADIARAMALSIGIHGGAIYSAGLLSRAGELAVIRALQDFINQGGQLQDAELTQALNQWSAPFGNRLKMQWGLALPMRELIGAVHQAPSYATQRALLIMHLAGLRVRSQLNTAAALRMLRQVGLDVEKWRSERLVVPALIADVIPPSTQSH</sequence>
<dbReference type="SMART" id="SM00448">
    <property type="entry name" value="REC"/>
    <property type="match status" value="1"/>
</dbReference>
<evidence type="ECO:0000259" key="2">
    <source>
        <dbReference type="PROSITE" id="PS50110"/>
    </source>
</evidence>